<evidence type="ECO:0000313" key="1">
    <source>
        <dbReference type="EMBL" id="MFC4417816.1"/>
    </source>
</evidence>
<name>A0ABV8XIN6_9GAMM</name>
<dbReference type="RefSeq" id="WP_139312394.1">
    <property type="nucleotide sequence ID" value="NZ_JAKGAK010000001.1"/>
</dbReference>
<sequence>MIIGTTGHGNTNRLDSLCLYIFSRRREARRYAVTLGCREPTGKPHAATSDCHGSGYDDWMICQSEDVVIHRATVTKFGIQVGEVTLFFTQSNPDGGSS</sequence>
<evidence type="ECO:0000313" key="2">
    <source>
        <dbReference type="Proteomes" id="UP001596015"/>
    </source>
</evidence>
<comment type="caution">
    <text evidence="1">The sequence shown here is derived from an EMBL/GenBank/DDBJ whole genome shotgun (WGS) entry which is preliminary data.</text>
</comment>
<keyword evidence="2" id="KW-1185">Reference proteome</keyword>
<gene>
    <name evidence="1" type="ORF">ACFO0E_15580</name>
</gene>
<dbReference type="Proteomes" id="UP001596015">
    <property type="component" value="Unassembled WGS sequence"/>
</dbReference>
<organism evidence="1 2">
    <name type="scientific">Chromohalobacter beijerinckii</name>
    <dbReference type="NCBI Taxonomy" id="86179"/>
    <lineage>
        <taxon>Bacteria</taxon>
        <taxon>Pseudomonadati</taxon>
        <taxon>Pseudomonadota</taxon>
        <taxon>Gammaproteobacteria</taxon>
        <taxon>Oceanospirillales</taxon>
        <taxon>Halomonadaceae</taxon>
        <taxon>Chromohalobacter</taxon>
    </lineage>
</organism>
<dbReference type="EMBL" id="JBHSEO010000058">
    <property type="protein sequence ID" value="MFC4417816.1"/>
    <property type="molecule type" value="Genomic_DNA"/>
</dbReference>
<proteinExistence type="predicted"/>
<protein>
    <submittedName>
        <fullName evidence="1">DUF3833 family protein</fullName>
    </submittedName>
</protein>
<reference evidence="2" key="1">
    <citation type="journal article" date="2019" name="Int. J. Syst. Evol. Microbiol.">
        <title>The Global Catalogue of Microorganisms (GCM) 10K type strain sequencing project: providing services to taxonomists for standard genome sequencing and annotation.</title>
        <authorList>
            <consortium name="The Broad Institute Genomics Platform"/>
            <consortium name="The Broad Institute Genome Sequencing Center for Infectious Disease"/>
            <person name="Wu L."/>
            <person name="Ma J."/>
        </authorList>
    </citation>
    <scope>NUCLEOTIDE SEQUENCE [LARGE SCALE GENOMIC DNA]</scope>
    <source>
        <strain evidence="2">CCUG 49679</strain>
    </source>
</reference>
<accession>A0ABV8XIN6</accession>
<dbReference type="Pfam" id="PF12915">
    <property type="entry name" value="DUF3833"/>
    <property type="match status" value="1"/>
</dbReference>
<dbReference type="InterPro" id="IPR024409">
    <property type="entry name" value="DUF3833"/>
</dbReference>